<dbReference type="RefSeq" id="WP_104479134.1">
    <property type="nucleotide sequence ID" value="NZ_CP154825.1"/>
</dbReference>
<comment type="caution">
    <text evidence="1">The sequence shown here is derived from an EMBL/GenBank/DDBJ whole genome shotgun (WGS) entry which is preliminary data.</text>
</comment>
<sequence>MTCAPACDEPEFTAIMTGAVADEAPRVFAVVEEIGDRVDARIAAWGMAFPDHAEIVATHRSLRMSLAAPENALPLFTKPNYTKAHIVWADPTLATT</sequence>
<proteinExistence type="predicted"/>
<gene>
    <name evidence="1" type="ORF">CLV40_10666</name>
</gene>
<name>A0A2S6GRL1_9PSEU</name>
<dbReference type="Proteomes" id="UP000239203">
    <property type="component" value="Unassembled WGS sequence"/>
</dbReference>
<keyword evidence="2" id="KW-1185">Reference proteome</keyword>
<accession>A0A2S6GRL1</accession>
<dbReference type="AlphaFoldDB" id="A0A2S6GRL1"/>
<organism evidence="1 2">
    <name type="scientific">Actinokineospora auranticolor</name>
    <dbReference type="NCBI Taxonomy" id="155976"/>
    <lineage>
        <taxon>Bacteria</taxon>
        <taxon>Bacillati</taxon>
        <taxon>Actinomycetota</taxon>
        <taxon>Actinomycetes</taxon>
        <taxon>Pseudonocardiales</taxon>
        <taxon>Pseudonocardiaceae</taxon>
        <taxon>Actinokineospora</taxon>
    </lineage>
</organism>
<dbReference type="EMBL" id="PTIX01000006">
    <property type="protein sequence ID" value="PPK67836.1"/>
    <property type="molecule type" value="Genomic_DNA"/>
</dbReference>
<protein>
    <submittedName>
        <fullName evidence="1">Uncharacterized protein</fullName>
    </submittedName>
</protein>
<dbReference type="OrthoDB" id="3694433at2"/>
<evidence type="ECO:0000313" key="1">
    <source>
        <dbReference type="EMBL" id="PPK67836.1"/>
    </source>
</evidence>
<reference evidence="1 2" key="1">
    <citation type="submission" date="2018-02" db="EMBL/GenBank/DDBJ databases">
        <title>Genomic Encyclopedia of Archaeal and Bacterial Type Strains, Phase II (KMG-II): from individual species to whole genera.</title>
        <authorList>
            <person name="Goeker M."/>
        </authorList>
    </citation>
    <scope>NUCLEOTIDE SEQUENCE [LARGE SCALE GENOMIC DNA]</scope>
    <source>
        <strain evidence="1 2">YU 961-1</strain>
    </source>
</reference>
<evidence type="ECO:0000313" key="2">
    <source>
        <dbReference type="Proteomes" id="UP000239203"/>
    </source>
</evidence>